<feature type="transmembrane region" description="Helical" evidence="1">
    <location>
        <begin position="105"/>
        <end position="123"/>
    </location>
</feature>
<keyword evidence="1" id="KW-0472">Membrane</keyword>
<feature type="transmembrane region" description="Helical" evidence="1">
    <location>
        <begin position="6"/>
        <end position="22"/>
    </location>
</feature>
<organism evidence="2 3">
    <name type="scientific">Aeromicrobium yanjiei</name>
    <dbReference type="NCBI Taxonomy" id="2662028"/>
    <lineage>
        <taxon>Bacteria</taxon>
        <taxon>Bacillati</taxon>
        <taxon>Actinomycetota</taxon>
        <taxon>Actinomycetes</taxon>
        <taxon>Propionibacteriales</taxon>
        <taxon>Nocardioidaceae</taxon>
        <taxon>Aeromicrobium</taxon>
    </lineage>
</organism>
<evidence type="ECO:0000256" key="1">
    <source>
        <dbReference type="SAM" id="Phobius"/>
    </source>
</evidence>
<name>A0A5Q2MGQ0_9ACTN</name>
<dbReference type="KEGG" id="aef:GEV26_01900"/>
<protein>
    <recommendedName>
        <fullName evidence="4">DUF3592 domain-containing protein</fullName>
    </recommendedName>
</protein>
<sequence length="124" mass="13281">MPITLVPAGFLVGGAVLVWWAWTRRRALALRPSDWLPVTGSVVGSGASRRVEYVSPEGRRLRVQVPEDALVPADGPVGLFVDPRDPSRARLAEPDRVAARLVRQLLLLGAVMLVVGAVTLAVLA</sequence>
<keyword evidence="1" id="KW-0812">Transmembrane</keyword>
<accession>A0A5Q2MGQ0</accession>
<reference evidence="2 3" key="1">
    <citation type="submission" date="2019-11" db="EMBL/GenBank/DDBJ databases">
        <authorList>
            <person name="Li J."/>
        </authorList>
    </citation>
    <scope>NUCLEOTIDE SEQUENCE [LARGE SCALE GENOMIC DNA]</scope>
    <source>
        <strain evidence="2 3">MF47</strain>
    </source>
</reference>
<gene>
    <name evidence="2" type="ORF">GEV26_01900</name>
</gene>
<dbReference type="Proteomes" id="UP000392064">
    <property type="component" value="Chromosome"/>
</dbReference>
<dbReference type="AlphaFoldDB" id="A0A5Q2MGQ0"/>
<evidence type="ECO:0000313" key="2">
    <source>
        <dbReference type="EMBL" id="QGG40226.1"/>
    </source>
</evidence>
<keyword evidence="3" id="KW-1185">Reference proteome</keyword>
<proteinExistence type="predicted"/>
<evidence type="ECO:0008006" key="4">
    <source>
        <dbReference type="Google" id="ProtNLM"/>
    </source>
</evidence>
<dbReference type="RefSeq" id="WP_153651498.1">
    <property type="nucleotide sequence ID" value="NZ_CP045737.1"/>
</dbReference>
<keyword evidence="1" id="KW-1133">Transmembrane helix</keyword>
<dbReference type="EMBL" id="CP045737">
    <property type="protein sequence ID" value="QGG40226.1"/>
    <property type="molecule type" value="Genomic_DNA"/>
</dbReference>
<evidence type="ECO:0000313" key="3">
    <source>
        <dbReference type="Proteomes" id="UP000392064"/>
    </source>
</evidence>